<dbReference type="Gene3D" id="3.90.110.10">
    <property type="entry name" value="Lactate dehydrogenase/glycoside hydrolase, family 4, C-terminal"/>
    <property type="match status" value="1"/>
</dbReference>
<dbReference type="InterPro" id="IPR022383">
    <property type="entry name" value="Lactate/malate_DH_C"/>
</dbReference>
<accession>A0A9E7CRL4</accession>
<dbReference type="Gene3D" id="3.40.50.720">
    <property type="entry name" value="NAD(P)-binding Rossmann-like Domain"/>
    <property type="match status" value="1"/>
</dbReference>
<dbReference type="EMBL" id="CP080467">
    <property type="protein sequence ID" value="UNO48115.1"/>
    <property type="molecule type" value="Genomic_DNA"/>
</dbReference>
<dbReference type="GO" id="GO:0004459">
    <property type="term" value="F:L-lactate dehydrogenase (NAD+) activity"/>
    <property type="evidence" value="ECO:0007669"/>
    <property type="project" value="TreeGrafter"/>
</dbReference>
<dbReference type="OrthoDB" id="9802969at2"/>
<dbReference type="InterPro" id="IPR015955">
    <property type="entry name" value="Lactate_DH/Glyco_Ohase_4_C"/>
</dbReference>
<dbReference type="GO" id="GO:0006099">
    <property type="term" value="P:tricarboxylic acid cycle"/>
    <property type="evidence" value="ECO:0007669"/>
    <property type="project" value="UniProtKB-KW"/>
</dbReference>
<feature type="domain" description="Lactate/malate dehydrogenase C-terminal" evidence="6">
    <location>
        <begin position="149"/>
        <end position="308"/>
    </location>
</feature>
<proteinExistence type="inferred from homology"/>
<dbReference type="SUPFAM" id="SSF51735">
    <property type="entry name" value="NAD(P)-binding Rossmann-fold domains"/>
    <property type="match status" value="1"/>
</dbReference>
<dbReference type="Pfam" id="PF00056">
    <property type="entry name" value="Ldh_1_N"/>
    <property type="match status" value="1"/>
</dbReference>
<dbReference type="Proteomes" id="UP000829401">
    <property type="component" value="Chromosome"/>
</dbReference>
<keyword evidence="8" id="KW-1185">Reference proteome</keyword>
<keyword evidence="3" id="KW-0560">Oxidoreductase</keyword>
<accession>T0BE41</accession>
<dbReference type="Pfam" id="PF02866">
    <property type="entry name" value="Ldh_1_C"/>
    <property type="match status" value="1"/>
</dbReference>
<dbReference type="SUPFAM" id="SSF56327">
    <property type="entry name" value="LDH C-terminal domain-like"/>
    <property type="match status" value="1"/>
</dbReference>
<name>T0BE41_ALIAG</name>
<dbReference type="PANTHER" id="PTHR43128">
    <property type="entry name" value="L-2-HYDROXYCARBOXYLATE DEHYDROGENASE (NAD(P)(+))"/>
    <property type="match status" value="1"/>
</dbReference>
<dbReference type="GO" id="GO:0006089">
    <property type="term" value="P:lactate metabolic process"/>
    <property type="evidence" value="ECO:0007669"/>
    <property type="project" value="TreeGrafter"/>
</dbReference>
<dbReference type="PRINTS" id="PR00086">
    <property type="entry name" value="LLDHDRGNASE"/>
</dbReference>
<organism evidence="7 8">
    <name type="scientific">Alicyclobacillus acidoterrestris (strain ATCC 49025 / DSM 3922 / CIP 106132 / NCIMB 13137 / GD3B)</name>
    <dbReference type="NCBI Taxonomy" id="1356854"/>
    <lineage>
        <taxon>Bacteria</taxon>
        <taxon>Bacillati</taxon>
        <taxon>Bacillota</taxon>
        <taxon>Bacilli</taxon>
        <taxon>Bacillales</taxon>
        <taxon>Alicyclobacillaceae</taxon>
        <taxon>Alicyclobacillus</taxon>
    </lineage>
</organism>
<dbReference type="InterPro" id="IPR001557">
    <property type="entry name" value="L-lactate/malate_DH"/>
</dbReference>
<dbReference type="NCBIfam" id="NF004863">
    <property type="entry name" value="PRK06223.1"/>
    <property type="match status" value="1"/>
</dbReference>
<evidence type="ECO:0000256" key="3">
    <source>
        <dbReference type="ARBA" id="ARBA00023002"/>
    </source>
</evidence>
<feature type="domain" description="Lactate/malate dehydrogenase N-terminal" evidence="5">
    <location>
        <begin position="6"/>
        <end position="143"/>
    </location>
</feature>
<comment type="similarity">
    <text evidence="1">Belongs to the LDH/MDH superfamily. LDH family.</text>
</comment>
<evidence type="ECO:0000259" key="5">
    <source>
        <dbReference type="Pfam" id="PF00056"/>
    </source>
</evidence>
<evidence type="ECO:0000313" key="8">
    <source>
        <dbReference type="Proteomes" id="UP000829401"/>
    </source>
</evidence>
<keyword evidence="2" id="KW-0816">Tricarboxylic acid cycle</keyword>
<evidence type="ECO:0000256" key="1">
    <source>
        <dbReference type="ARBA" id="ARBA00006054"/>
    </source>
</evidence>
<reference evidence="8" key="1">
    <citation type="journal article" date="2022" name="G3 (Bethesda)">
        <title>Unveiling the complete genome sequence of Alicyclobacillus acidoterrestris DSM 3922T, a taint-producing strain.</title>
        <authorList>
            <person name="Leonardo I.C."/>
            <person name="Barreto Crespo M.T."/>
            <person name="Gaspar F.B."/>
        </authorList>
    </citation>
    <scope>NUCLEOTIDE SEQUENCE [LARGE SCALE GENOMIC DNA]</scope>
    <source>
        <strain evidence="8">DSM 3922</strain>
    </source>
</reference>
<evidence type="ECO:0000313" key="7">
    <source>
        <dbReference type="EMBL" id="UNO48115.1"/>
    </source>
</evidence>
<dbReference type="CDD" id="cd01339">
    <property type="entry name" value="LDH-like_MDH"/>
    <property type="match status" value="1"/>
</dbReference>
<evidence type="ECO:0000256" key="4">
    <source>
        <dbReference type="ARBA" id="ARBA00023027"/>
    </source>
</evidence>
<dbReference type="KEGG" id="aaco:K1I37_15720"/>
<evidence type="ECO:0000256" key="2">
    <source>
        <dbReference type="ARBA" id="ARBA00022532"/>
    </source>
</evidence>
<dbReference type="RefSeq" id="WP_021298248.1">
    <property type="nucleotide sequence ID" value="NZ_AURB01000180.1"/>
</dbReference>
<dbReference type="AlphaFoldDB" id="T0BE41"/>
<dbReference type="eggNOG" id="COG0039">
    <property type="taxonomic scope" value="Bacteria"/>
</dbReference>
<evidence type="ECO:0000259" key="6">
    <source>
        <dbReference type="Pfam" id="PF02866"/>
    </source>
</evidence>
<protein>
    <submittedName>
        <fullName evidence="7">Malate dehydrogenase</fullName>
    </submittedName>
</protein>
<dbReference type="PIRSF" id="PIRSF000102">
    <property type="entry name" value="Lac_mal_DH"/>
    <property type="match status" value="1"/>
</dbReference>
<dbReference type="InterPro" id="IPR011275">
    <property type="entry name" value="Malate_DH_type3"/>
</dbReference>
<dbReference type="InterPro" id="IPR036291">
    <property type="entry name" value="NAD(P)-bd_dom_sf"/>
</dbReference>
<dbReference type="InterPro" id="IPR001236">
    <property type="entry name" value="Lactate/malate_DH_N"/>
</dbReference>
<gene>
    <name evidence="7" type="ORF">K1I37_15720</name>
</gene>
<sequence>MQNGWKISVFGAGGTGGEIAELLVQRGYGTVALIDVQQDLAEGKALDIGQSGVLLGSDTQVIGGAEAALAADSDVVVITAGIGRKPGLSREDLLATNAKVMQQISRSVSALSPNATVIVLTNPADILARIVFEETGFPEHRVMAQGGILDSARLSHMIHQLTGISHKQITSMVLGGHGDHMVPVREFASIGGIPASHFLTDDQWANAVHRTRFGGGEIMEKFKTHGASVTPAHAVVTMIDALKSPTGHLLPVSVRSNGAYGLHENVFIGLPVRLSHRGVEQILELPLTDDEHQALAASAASMQQTYDDWKKTTTATD</sequence>
<keyword evidence="4" id="KW-0520">NAD</keyword>
<dbReference type="PANTHER" id="PTHR43128:SF16">
    <property type="entry name" value="L-LACTATE DEHYDROGENASE"/>
    <property type="match status" value="1"/>
</dbReference>
<dbReference type="STRING" id="1356854.N007_15395"/>